<accession>A0A918T3Q5</accession>
<evidence type="ECO:0000313" key="3">
    <source>
        <dbReference type="Proteomes" id="UP000646426"/>
    </source>
</evidence>
<proteinExistence type="predicted"/>
<protein>
    <recommendedName>
        <fullName evidence="1">N-acetyltransferase domain-containing protein</fullName>
    </recommendedName>
</protein>
<dbReference type="GO" id="GO:0016747">
    <property type="term" value="F:acyltransferase activity, transferring groups other than amino-acyl groups"/>
    <property type="evidence" value="ECO:0007669"/>
    <property type="project" value="InterPro"/>
</dbReference>
<dbReference type="EMBL" id="BMYD01000005">
    <property type="protein sequence ID" value="GHA88140.1"/>
    <property type="molecule type" value="Genomic_DNA"/>
</dbReference>
<dbReference type="RefSeq" id="WP_229792543.1">
    <property type="nucleotide sequence ID" value="NZ_BMYD01000005.1"/>
</dbReference>
<gene>
    <name evidence="2" type="ORF">GCM10007067_27720</name>
</gene>
<feature type="domain" description="N-acetyltransferase" evidence="1">
    <location>
        <begin position="2"/>
        <end position="119"/>
    </location>
</feature>
<dbReference type="SUPFAM" id="SSF55729">
    <property type="entry name" value="Acyl-CoA N-acyltransferases (Nat)"/>
    <property type="match status" value="1"/>
</dbReference>
<name>A0A918T3Q5_9GAMM</name>
<dbReference type="Pfam" id="PF13302">
    <property type="entry name" value="Acetyltransf_3"/>
    <property type="match status" value="1"/>
</dbReference>
<dbReference type="Proteomes" id="UP000646426">
    <property type="component" value="Unassembled WGS sequence"/>
</dbReference>
<dbReference type="InterPro" id="IPR016181">
    <property type="entry name" value="Acyl_CoA_acyltransferase"/>
</dbReference>
<keyword evidence="3" id="KW-1185">Reference proteome</keyword>
<reference evidence="2" key="2">
    <citation type="submission" date="2020-09" db="EMBL/GenBank/DDBJ databases">
        <authorList>
            <person name="Sun Q."/>
            <person name="Kim S."/>
        </authorList>
    </citation>
    <scope>NUCLEOTIDE SEQUENCE</scope>
    <source>
        <strain evidence="2">KCTC 23077</strain>
    </source>
</reference>
<evidence type="ECO:0000313" key="2">
    <source>
        <dbReference type="EMBL" id="GHA88140.1"/>
    </source>
</evidence>
<comment type="caution">
    <text evidence="2">The sequence shown here is derived from an EMBL/GenBank/DDBJ whole genome shotgun (WGS) entry which is preliminary data.</text>
</comment>
<organism evidence="2 3">
    <name type="scientific">Cognatilysobacter bugurensis</name>
    <dbReference type="NCBI Taxonomy" id="543356"/>
    <lineage>
        <taxon>Bacteria</taxon>
        <taxon>Pseudomonadati</taxon>
        <taxon>Pseudomonadota</taxon>
        <taxon>Gammaproteobacteria</taxon>
        <taxon>Lysobacterales</taxon>
        <taxon>Lysobacteraceae</taxon>
        <taxon>Cognatilysobacter</taxon>
    </lineage>
</organism>
<dbReference type="InterPro" id="IPR000182">
    <property type="entry name" value="GNAT_dom"/>
</dbReference>
<reference evidence="2" key="1">
    <citation type="journal article" date="2014" name="Int. J. Syst. Evol. Microbiol.">
        <title>Complete genome sequence of Corynebacterium casei LMG S-19264T (=DSM 44701T), isolated from a smear-ripened cheese.</title>
        <authorList>
            <consortium name="US DOE Joint Genome Institute (JGI-PGF)"/>
            <person name="Walter F."/>
            <person name="Albersmeier A."/>
            <person name="Kalinowski J."/>
            <person name="Ruckert C."/>
        </authorList>
    </citation>
    <scope>NUCLEOTIDE SEQUENCE</scope>
    <source>
        <strain evidence="2">KCTC 23077</strain>
    </source>
</reference>
<dbReference type="AlphaFoldDB" id="A0A918T3Q5"/>
<dbReference type="Gene3D" id="3.40.630.30">
    <property type="match status" value="1"/>
</dbReference>
<sequence length="175" mass="19588">MRLRLLHRGSADHGFVYRTLYTCPKVMTTIRPPLTDEAADAAFERICRHNACGLPGHRYWALERRSNGAPIGISGFRRKGDRGEMGILLVADAWRQGFGGETFSALIPHAFDGIGLAHIDVERADDERAAVLWRLLAPYGFHRVPASEPTRVRWTLSHSAWIHRRGGVGIERAVP</sequence>
<evidence type="ECO:0000259" key="1">
    <source>
        <dbReference type="Pfam" id="PF13302"/>
    </source>
</evidence>